<reference evidence="1" key="1">
    <citation type="journal article" date="2021" name="Genome Biol. Evol.">
        <title>A High-Quality Reference Genome for a Parasitic Bivalve with Doubly Uniparental Inheritance (Bivalvia: Unionida).</title>
        <authorList>
            <person name="Smith C.H."/>
        </authorList>
    </citation>
    <scope>NUCLEOTIDE SEQUENCE</scope>
    <source>
        <strain evidence="1">CHS0354</strain>
    </source>
</reference>
<dbReference type="EMBL" id="JAEAOA010000595">
    <property type="protein sequence ID" value="KAK3582108.1"/>
    <property type="molecule type" value="Genomic_DNA"/>
</dbReference>
<reference evidence="1" key="3">
    <citation type="submission" date="2023-05" db="EMBL/GenBank/DDBJ databases">
        <authorList>
            <person name="Smith C.H."/>
        </authorList>
    </citation>
    <scope>NUCLEOTIDE SEQUENCE</scope>
    <source>
        <strain evidence="1">CHS0354</strain>
        <tissue evidence="1">Mantle</tissue>
    </source>
</reference>
<feature type="non-terminal residue" evidence="1">
    <location>
        <position position="56"/>
    </location>
</feature>
<reference evidence="1" key="2">
    <citation type="journal article" date="2021" name="Genome Biol. Evol.">
        <title>Developing a high-quality reference genome for a parasitic bivalve with doubly uniparental inheritance (Bivalvia: Unionida).</title>
        <authorList>
            <person name="Smith C.H."/>
        </authorList>
    </citation>
    <scope>NUCLEOTIDE SEQUENCE</scope>
    <source>
        <strain evidence="1">CHS0354</strain>
        <tissue evidence="1">Mantle</tissue>
    </source>
</reference>
<evidence type="ECO:0000313" key="1">
    <source>
        <dbReference type="EMBL" id="KAK3582108.1"/>
    </source>
</evidence>
<dbReference type="AlphaFoldDB" id="A0AAE0RYV5"/>
<organism evidence="1 2">
    <name type="scientific">Potamilus streckersoni</name>
    <dbReference type="NCBI Taxonomy" id="2493646"/>
    <lineage>
        <taxon>Eukaryota</taxon>
        <taxon>Metazoa</taxon>
        <taxon>Spiralia</taxon>
        <taxon>Lophotrochozoa</taxon>
        <taxon>Mollusca</taxon>
        <taxon>Bivalvia</taxon>
        <taxon>Autobranchia</taxon>
        <taxon>Heteroconchia</taxon>
        <taxon>Palaeoheterodonta</taxon>
        <taxon>Unionida</taxon>
        <taxon>Unionoidea</taxon>
        <taxon>Unionidae</taxon>
        <taxon>Ambleminae</taxon>
        <taxon>Lampsilini</taxon>
        <taxon>Potamilus</taxon>
    </lineage>
</organism>
<sequence>TSVLWSVMHKIPCAVMGGPFSEVRPSDGPCAVVGGLFSEVRPLDGPCAVMGGIHSL</sequence>
<protein>
    <submittedName>
        <fullName evidence="1">Uncharacterized protein</fullName>
    </submittedName>
</protein>
<keyword evidence="2" id="KW-1185">Reference proteome</keyword>
<accession>A0AAE0RYV5</accession>
<name>A0AAE0RYV5_9BIVA</name>
<comment type="caution">
    <text evidence="1">The sequence shown here is derived from an EMBL/GenBank/DDBJ whole genome shotgun (WGS) entry which is preliminary data.</text>
</comment>
<proteinExistence type="predicted"/>
<feature type="non-terminal residue" evidence="1">
    <location>
        <position position="1"/>
    </location>
</feature>
<dbReference type="Proteomes" id="UP001195483">
    <property type="component" value="Unassembled WGS sequence"/>
</dbReference>
<gene>
    <name evidence="1" type="ORF">CHS0354_009164</name>
</gene>
<evidence type="ECO:0000313" key="2">
    <source>
        <dbReference type="Proteomes" id="UP001195483"/>
    </source>
</evidence>